<evidence type="ECO:0000313" key="4">
    <source>
        <dbReference type="EMBL" id="GAA5518520.1"/>
    </source>
</evidence>
<feature type="transmembrane region" description="Helical" evidence="2">
    <location>
        <begin position="236"/>
        <end position="262"/>
    </location>
</feature>
<evidence type="ECO:0000256" key="2">
    <source>
        <dbReference type="SAM" id="Phobius"/>
    </source>
</evidence>
<feature type="compositionally biased region" description="Low complexity" evidence="1">
    <location>
        <begin position="37"/>
        <end position="52"/>
    </location>
</feature>
<keyword evidence="2" id="KW-1133">Transmembrane helix</keyword>
<feature type="compositionally biased region" description="Low complexity" evidence="1">
    <location>
        <begin position="61"/>
        <end position="77"/>
    </location>
</feature>
<keyword evidence="2" id="KW-0812">Transmembrane</keyword>
<sequence>MNADDRTTPPSRGLYTPRPAEPTTGSIPARRAFMPVSPEAPATAPTTGQTPTTPQPPAAPQAPAQAAPASSAPTTGSIPQRTQLRPQSAPGGIPTTSAPQSAPAAPAPATPAPAAAPREEHSPLQGALGTGTAKLKDLAGRAAESFKAGDDLATPSSKGGPRKARVLLSRVDPWSALKLGFLMSIALGIMLVVAVFVIWNVLNGMGFFALVNEWVLQLFTPENEINIMQFFDRNKVMSAAILVSVVNVVLITALTTIGAFLYNVVSSVVGGVYVTLTDD</sequence>
<reference evidence="4 5" key="1">
    <citation type="submission" date="2024-02" db="EMBL/GenBank/DDBJ databases">
        <title>Lysinimicrobium sediminis NBRC 112286.</title>
        <authorList>
            <person name="Ichikawa N."/>
            <person name="Katano-Makiyama Y."/>
            <person name="Hidaka K."/>
        </authorList>
    </citation>
    <scope>NUCLEOTIDE SEQUENCE [LARGE SCALE GENOMIC DNA]</scope>
    <source>
        <strain evidence="4 5">NBRC 112286</strain>
    </source>
</reference>
<protein>
    <recommendedName>
        <fullName evidence="3">DUF3566 domain-containing protein</fullName>
    </recommendedName>
</protein>
<dbReference type="InterPro" id="IPR021949">
    <property type="entry name" value="DUF3566_TM"/>
</dbReference>
<organism evidence="4 5">
    <name type="scientific">Demequina sediminis</name>
    <dbReference type="NCBI Taxonomy" id="1930058"/>
    <lineage>
        <taxon>Bacteria</taxon>
        <taxon>Bacillati</taxon>
        <taxon>Actinomycetota</taxon>
        <taxon>Actinomycetes</taxon>
        <taxon>Micrococcales</taxon>
        <taxon>Demequinaceae</taxon>
        <taxon>Demequina</taxon>
    </lineage>
</organism>
<gene>
    <name evidence="4" type="ORF">Lsed01_00947</name>
</gene>
<evidence type="ECO:0000259" key="3">
    <source>
        <dbReference type="Pfam" id="PF12089"/>
    </source>
</evidence>
<proteinExistence type="predicted"/>
<dbReference type="Pfam" id="PF12089">
    <property type="entry name" value="DUF3566"/>
    <property type="match status" value="1"/>
</dbReference>
<feature type="compositionally biased region" description="Low complexity" evidence="1">
    <location>
        <begin position="94"/>
        <end position="104"/>
    </location>
</feature>
<dbReference type="Proteomes" id="UP001426770">
    <property type="component" value="Unassembled WGS sequence"/>
</dbReference>
<dbReference type="EMBL" id="BAABRR010000004">
    <property type="protein sequence ID" value="GAA5518520.1"/>
    <property type="molecule type" value="Genomic_DNA"/>
</dbReference>
<accession>A0ABP9WIB4</accession>
<name>A0ABP9WIB4_9MICO</name>
<dbReference type="RefSeq" id="WP_345378841.1">
    <property type="nucleotide sequence ID" value="NZ_BAABRR010000004.1"/>
</dbReference>
<feature type="transmembrane region" description="Helical" evidence="2">
    <location>
        <begin position="179"/>
        <end position="202"/>
    </location>
</feature>
<keyword evidence="2" id="KW-0472">Membrane</keyword>
<evidence type="ECO:0000256" key="1">
    <source>
        <dbReference type="SAM" id="MobiDB-lite"/>
    </source>
</evidence>
<comment type="caution">
    <text evidence="4">The sequence shown here is derived from an EMBL/GenBank/DDBJ whole genome shotgun (WGS) entry which is preliminary data.</text>
</comment>
<evidence type="ECO:0000313" key="5">
    <source>
        <dbReference type="Proteomes" id="UP001426770"/>
    </source>
</evidence>
<feature type="region of interest" description="Disordered" evidence="1">
    <location>
        <begin position="1"/>
        <end position="128"/>
    </location>
</feature>
<keyword evidence="5" id="KW-1185">Reference proteome</keyword>
<feature type="domain" description="DUF3566" evidence="3">
    <location>
        <begin position="161"/>
        <end position="278"/>
    </location>
</feature>